<accession>A0A4T2GJR7</accession>
<gene>
    <name evidence="2" type="ORF">FAJ39_09585</name>
</gene>
<feature type="transmembrane region" description="Helical" evidence="1">
    <location>
        <begin position="21"/>
        <end position="39"/>
    </location>
</feature>
<keyword evidence="1" id="KW-0812">Transmembrane</keyword>
<keyword evidence="1" id="KW-0472">Membrane</keyword>
<dbReference type="AlphaFoldDB" id="A0A4T2GJR7"/>
<feature type="transmembrane region" description="Helical" evidence="1">
    <location>
        <begin position="73"/>
        <end position="91"/>
    </location>
</feature>
<evidence type="ECO:0000256" key="1">
    <source>
        <dbReference type="SAM" id="Phobius"/>
    </source>
</evidence>
<sequence length="93" mass="11224">MKKILADIRPRFNKEWYMNEYSYTSILYSIAIFYPQGFWSIYSETWFRCLFILLIVINAYLGWFTKIGQKNSLASLLFNLLFDVLILFMLLQL</sequence>
<keyword evidence="1" id="KW-1133">Transmembrane helix</keyword>
<feature type="transmembrane region" description="Helical" evidence="1">
    <location>
        <begin position="45"/>
        <end position="61"/>
    </location>
</feature>
<proteinExistence type="predicted"/>
<name>A0A4T2GJR7_STRSU</name>
<evidence type="ECO:0000313" key="2">
    <source>
        <dbReference type="EMBL" id="TIH98686.1"/>
    </source>
</evidence>
<evidence type="ECO:0000313" key="3">
    <source>
        <dbReference type="Proteomes" id="UP000305165"/>
    </source>
</evidence>
<dbReference type="EMBL" id="SSXO01000006">
    <property type="protein sequence ID" value="TIH98686.1"/>
    <property type="molecule type" value="Genomic_DNA"/>
</dbReference>
<dbReference type="Proteomes" id="UP000305165">
    <property type="component" value="Unassembled WGS sequence"/>
</dbReference>
<organism evidence="2 3">
    <name type="scientific">Streptococcus suis</name>
    <dbReference type="NCBI Taxonomy" id="1307"/>
    <lineage>
        <taxon>Bacteria</taxon>
        <taxon>Bacillati</taxon>
        <taxon>Bacillota</taxon>
        <taxon>Bacilli</taxon>
        <taxon>Lactobacillales</taxon>
        <taxon>Streptococcaceae</taxon>
        <taxon>Streptococcus</taxon>
    </lineage>
</organism>
<comment type="caution">
    <text evidence="2">The sequence shown here is derived from an EMBL/GenBank/DDBJ whole genome shotgun (WGS) entry which is preliminary data.</text>
</comment>
<reference evidence="2 3" key="1">
    <citation type="submission" date="2019-04" db="EMBL/GenBank/DDBJ databases">
        <title>Genome analysis of Streptococcus suis strain WUSS424.</title>
        <authorList>
            <person name="Chen H."/>
            <person name="Gao X."/>
            <person name="Wu Z."/>
        </authorList>
    </citation>
    <scope>NUCLEOTIDE SEQUENCE [LARGE SCALE GENOMIC DNA]</scope>
    <source>
        <strain evidence="2 3">WUSS424</strain>
    </source>
</reference>
<protein>
    <submittedName>
        <fullName evidence="2">Uncharacterized protein</fullName>
    </submittedName>
</protein>